<organism evidence="1 2">
    <name type="scientific">Choanephora cucurbitarum</name>
    <dbReference type="NCBI Taxonomy" id="101091"/>
    <lineage>
        <taxon>Eukaryota</taxon>
        <taxon>Fungi</taxon>
        <taxon>Fungi incertae sedis</taxon>
        <taxon>Mucoromycota</taxon>
        <taxon>Mucoromycotina</taxon>
        <taxon>Mucoromycetes</taxon>
        <taxon>Mucorales</taxon>
        <taxon>Mucorineae</taxon>
        <taxon>Choanephoraceae</taxon>
        <taxon>Choanephoroideae</taxon>
        <taxon>Choanephora</taxon>
    </lineage>
</organism>
<accession>A0A1C7MWC3</accession>
<dbReference type="EMBL" id="LUGH01001437">
    <property type="protein sequence ID" value="OBZ81107.1"/>
    <property type="molecule type" value="Genomic_DNA"/>
</dbReference>
<feature type="non-terminal residue" evidence="1">
    <location>
        <position position="135"/>
    </location>
</feature>
<dbReference type="OrthoDB" id="66964at2759"/>
<name>A0A1C7MWC3_9FUNG</name>
<proteinExistence type="predicted"/>
<protein>
    <submittedName>
        <fullName evidence="1">Uncharacterized protein</fullName>
    </submittedName>
</protein>
<evidence type="ECO:0000313" key="2">
    <source>
        <dbReference type="Proteomes" id="UP000093000"/>
    </source>
</evidence>
<dbReference type="Proteomes" id="UP000093000">
    <property type="component" value="Unassembled WGS sequence"/>
</dbReference>
<dbReference type="AlphaFoldDB" id="A0A1C7MWC3"/>
<sequence length="135" mass="16083">MTDQPSNEQVKYFENEILMTELKKLEYDIDSSSIPVEVLLQEAIELKYKKINEFMQVSSIDSVQKLKQQLKTDKQTLMEKRLIVEGKVKKYIRTVLQTLDIIWSIIEQFKYKDQKCRNIAFDEYYTSLVDTMLVK</sequence>
<gene>
    <name evidence="1" type="ORF">A0J61_10844</name>
</gene>
<dbReference type="STRING" id="101091.A0A1C7MWC3"/>
<comment type="caution">
    <text evidence="1">The sequence shown here is derived from an EMBL/GenBank/DDBJ whole genome shotgun (WGS) entry which is preliminary data.</text>
</comment>
<reference evidence="1 2" key="1">
    <citation type="submission" date="2016-03" db="EMBL/GenBank/DDBJ databases">
        <title>Choanephora cucurbitarum.</title>
        <authorList>
            <person name="Min B."/>
            <person name="Park H."/>
            <person name="Park J.-H."/>
            <person name="Shin H.-D."/>
            <person name="Choi I.-G."/>
        </authorList>
    </citation>
    <scope>NUCLEOTIDE SEQUENCE [LARGE SCALE GENOMIC DNA]</scope>
    <source>
        <strain evidence="1 2">KUS-F28377</strain>
    </source>
</reference>
<evidence type="ECO:0000313" key="1">
    <source>
        <dbReference type="EMBL" id="OBZ81107.1"/>
    </source>
</evidence>
<dbReference type="InParanoid" id="A0A1C7MWC3"/>
<keyword evidence="2" id="KW-1185">Reference proteome</keyword>